<dbReference type="InterPro" id="IPR046342">
    <property type="entry name" value="CBS_dom_sf"/>
</dbReference>
<gene>
    <name evidence="4" type="ORF">HZI73_09155</name>
</gene>
<dbReference type="PANTHER" id="PTHR43080:SF2">
    <property type="entry name" value="CBS DOMAIN-CONTAINING PROTEIN"/>
    <property type="match status" value="1"/>
</dbReference>
<dbReference type="Gene3D" id="3.10.580.10">
    <property type="entry name" value="CBS-domain"/>
    <property type="match status" value="1"/>
</dbReference>
<protein>
    <submittedName>
        <fullName evidence="4">CBS domain-containing protein</fullName>
    </submittedName>
</protein>
<dbReference type="KEGG" id="vpy:HZI73_09155"/>
<dbReference type="PANTHER" id="PTHR43080">
    <property type="entry name" value="CBS DOMAIN-CONTAINING PROTEIN CBSX3, MITOCHONDRIAL"/>
    <property type="match status" value="1"/>
</dbReference>
<feature type="domain" description="CBS" evidence="3">
    <location>
        <begin position="7"/>
        <end position="64"/>
    </location>
</feature>
<proteinExistence type="predicted"/>
<reference evidence="4" key="1">
    <citation type="submission" date="2020-07" db="EMBL/GenBank/DDBJ databases">
        <title>Vallitalea pronyensis genome.</title>
        <authorList>
            <person name="Postec A."/>
        </authorList>
    </citation>
    <scope>NUCLEOTIDE SEQUENCE</scope>
    <source>
        <strain evidence="4">FatNI3</strain>
    </source>
</reference>
<dbReference type="CDD" id="cd04622">
    <property type="entry name" value="CBS_pair_HRP1_like"/>
    <property type="match status" value="1"/>
</dbReference>
<organism evidence="4 5">
    <name type="scientific">Vallitalea pronyensis</name>
    <dbReference type="NCBI Taxonomy" id="1348613"/>
    <lineage>
        <taxon>Bacteria</taxon>
        <taxon>Bacillati</taxon>
        <taxon>Bacillota</taxon>
        <taxon>Clostridia</taxon>
        <taxon>Lachnospirales</taxon>
        <taxon>Vallitaleaceae</taxon>
        <taxon>Vallitalea</taxon>
    </lineage>
</organism>
<dbReference type="SMART" id="SM00116">
    <property type="entry name" value="CBS"/>
    <property type="match status" value="2"/>
</dbReference>
<dbReference type="InterPro" id="IPR051257">
    <property type="entry name" value="Diverse_CBS-Domain"/>
</dbReference>
<dbReference type="SUPFAM" id="SSF54631">
    <property type="entry name" value="CBS-domain pair"/>
    <property type="match status" value="1"/>
</dbReference>
<dbReference type="RefSeq" id="WP_212697945.1">
    <property type="nucleotide sequence ID" value="NZ_CP058649.1"/>
</dbReference>
<dbReference type="PROSITE" id="PS51371">
    <property type="entry name" value="CBS"/>
    <property type="match status" value="2"/>
</dbReference>
<accession>A0A8J8MJ00</accession>
<feature type="domain" description="CBS" evidence="3">
    <location>
        <begin position="72"/>
        <end position="127"/>
    </location>
</feature>
<keyword evidence="1 2" id="KW-0129">CBS domain</keyword>
<name>A0A8J8MJ00_9FIRM</name>
<dbReference type="InterPro" id="IPR000644">
    <property type="entry name" value="CBS_dom"/>
</dbReference>
<evidence type="ECO:0000313" key="4">
    <source>
        <dbReference type="EMBL" id="QUI22459.1"/>
    </source>
</evidence>
<keyword evidence="5" id="KW-1185">Reference proteome</keyword>
<sequence>MKAKEIMTSDIIAVTDDTSIKEAAMKMRDADVGSIPVEEDHKLVGILTDRDIVLKSVAEDLNANQAKCKDIMSKDVITVAPDMDVEQVVHLMSDNQVKRIPVVENHNLIGMISLKDVSQARSFEDEAGEVLNDITEDSFHTLS</sequence>
<dbReference type="Pfam" id="PF00571">
    <property type="entry name" value="CBS"/>
    <property type="match status" value="2"/>
</dbReference>
<evidence type="ECO:0000259" key="3">
    <source>
        <dbReference type="PROSITE" id="PS51371"/>
    </source>
</evidence>
<dbReference type="Proteomes" id="UP000683246">
    <property type="component" value="Chromosome"/>
</dbReference>
<evidence type="ECO:0000256" key="2">
    <source>
        <dbReference type="PROSITE-ProRule" id="PRU00703"/>
    </source>
</evidence>
<dbReference type="EMBL" id="CP058649">
    <property type="protein sequence ID" value="QUI22459.1"/>
    <property type="molecule type" value="Genomic_DNA"/>
</dbReference>
<evidence type="ECO:0000313" key="5">
    <source>
        <dbReference type="Proteomes" id="UP000683246"/>
    </source>
</evidence>
<dbReference type="AlphaFoldDB" id="A0A8J8MJ00"/>
<evidence type="ECO:0000256" key="1">
    <source>
        <dbReference type="ARBA" id="ARBA00023122"/>
    </source>
</evidence>